<dbReference type="InterPro" id="IPR036322">
    <property type="entry name" value="WD40_repeat_dom_sf"/>
</dbReference>
<dbReference type="Gene3D" id="2.130.10.10">
    <property type="entry name" value="YVTN repeat-like/Quinoprotein amine dehydrogenase"/>
    <property type="match status" value="1"/>
</dbReference>
<evidence type="ECO:0000256" key="2">
    <source>
        <dbReference type="ARBA" id="ARBA00022737"/>
    </source>
</evidence>
<keyword evidence="2" id="KW-0677">Repeat</keyword>
<proteinExistence type="predicted"/>
<dbReference type="SUPFAM" id="SSF50978">
    <property type="entry name" value="WD40 repeat-like"/>
    <property type="match status" value="1"/>
</dbReference>
<dbReference type="GO" id="GO:0005634">
    <property type="term" value="C:nucleus"/>
    <property type="evidence" value="ECO:0007669"/>
    <property type="project" value="TreeGrafter"/>
</dbReference>
<comment type="caution">
    <text evidence="5">The sequence shown here is derived from an EMBL/GenBank/DDBJ whole genome shotgun (WGS) entry which is preliminary data.</text>
</comment>
<dbReference type="PROSITE" id="PS50294">
    <property type="entry name" value="WD_REPEATS_REGION"/>
    <property type="match status" value="1"/>
</dbReference>
<dbReference type="AlphaFoldDB" id="A0A6A0A157"/>
<organism evidence="5 6">
    <name type="scientific">Haematococcus lacustris</name>
    <name type="common">Green alga</name>
    <name type="synonym">Haematococcus pluvialis</name>
    <dbReference type="NCBI Taxonomy" id="44745"/>
    <lineage>
        <taxon>Eukaryota</taxon>
        <taxon>Viridiplantae</taxon>
        <taxon>Chlorophyta</taxon>
        <taxon>core chlorophytes</taxon>
        <taxon>Chlorophyceae</taxon>
        <taxon>CS clade</taxon>
        <taxon>Chlamydomonadales</taxon>
        <taxon>Haematococcaceae</taxon>
        <taxon>Haematococcus</taxon>
    </lineage>
</organism>
<keyword evidence="6" id="KW-1185">Reference proteome</keyword>
<evidence type="ECO:0000313" key="5">
    <source>
        <dbReference type="EMBL" id="GFH25194.1"/>
    </source>
</evidence>
<feature type="repeat" description="WD" evidence="3">
    <location>
        <begin position="23"/>
        <end position="51"/>
    </location>
</feature>
<dbReference type="PANTHER" id="PTHR16017:SF0">
    <property type="entry name" value="WD REPEAT-CONTAINING PROTEIN 70"/>
    <property type="match status" value="1"/>
</dbReference>
<name>A0A6A0A157_HAELA</name>
<evidence type="ECO:0000256" key="4">
    <source>
        <dbReference type="SAM" id="MobiDB-lite"/>
    </source>
</evidence>
<dbReference type="GO" id="GO:0035861">
    <property type="term" value="C:site of double-strand break"/>
    <property type="evidence" value="ECO:0007669"/>
    <property type="project" value="TreeGrafter"/>
</dbReference>
<dbReference type="PANTHER" id="PTHR16017">
    <property type="entry name" value="GASTRULATION DEFECTIVE PROTEIN 1-RELATED"/>
    <property type="match status" value="1"/>
</dbReference>
<protein>
    <submittedName>
        <fullName evidence="5">WD_REPEATS_REGION domain-containing protein</fullName>
    </submittedName>
</protein>
<dbReference type="InterPro" id="IPR051858">
    <property type="entry name" value="WD_repeat_GAD-1"/>
</dbReference>
<evidence type="ECO:0000256" key="3">
    <source>
        <dbReference type="PROSITE-ProRule" id="PRU00221"/>
    </source>
</evidence>
<dbReference type="InterPro" id="IPR001680">
    <property type="entry name" value="WD40_rpt"/>
</dbReference>
<feature type="compositionally biased region" description="Acidic residues" evidence="4">
    <location>
        <begin position="75"/>
        <end position="84"/>
    </location>
</feature>
<dbReference type="Proteomes" id="UP000485058">
    <property type="component" value="Unassembled WGS sequence"/>
</dbReference>
<evidence type="ECO:0000313" key="6">
    <source>
        <dbReference type="Proteomes" id="UP000485058"/>
    </source>
</evidence>
<keyword evidence="1 3" id="KW-0853">WD repeat</keyword>
<dbReference type="EMBL" id="BLLF01002747">
    <property type="protein sequence ID" value="GFH25194.1"/>
    <property type="molecule type" value="Genomic_DNA"/>
</dbReference>
<dbReference type="InterPro" id="IPR015943">
    <property type="entry name" value="WD40/YVTN_repeat-like_dom_sf"/>
</dbReference>
<feature type="region of interest" description="Disordered" evidence="4">
    <location>
        <begin position="55"/>
        <end position="84"/>
    </location>
</feature>
<dbReference type="Pfam" id="PF00400">
    <property type="entry name" value="WD40"/>
    <property type="match status" value="1"/>
</dbReference>
<sequence length="84" mass="9347">QGWTYVSKSGQVVRGAHLAGTEITSLAFSQDGHTLLSRSLDSSLKVWDLRNHHQHPKVPLVGHPETQPEAIYAVSEDEEEKEDD</sequence>
<evidence type="ECO:0000256" key="1">
    <source>
        <dbReference type="ARBA" id="ARBA00022574"/>
    </source>
</evidence>
<gene>
    <name evidence="5" type="ORF">HaLaN_23120</name>
</gene>
<accession>A0A6A0A157</accession>
<feature type="non-terminal residue" evidence="5">
    <location>
        <position position="1"/>
    </location>
</feature>
<dbReference type="SMART" id="SM00320">
    <property type="entry name" value="WD40"/>
    <property type="match status" value="1"/>
</dbReference>
<reference evidence="5 6" key="1">
    <citation type="submission" date="2020-02" db="EMBL/GenBank/DDBJ databases">
        <title>Draft genome sequence of Haematococcus lacustris strain NIES-144.</title>
        <authorList>
            <person name="Morimoto D."/>
            <person name="Nakagawa S."/>
            <person name="Yoshida T."/>
            <person name="Sawayama S."/>
        </authorList>
    </citation>
    <scope>NUCLEOTIDE SEQUENCE [LARGE SCALE GENOMIC DNA]</scope>
    <source>
        <strain evidence="5 6">NIES-144</strain>
    </source>
</reference>
<dbReference type="PROSITE" id="PS50082">
    <property type="entry name" value="WD_REPEATS_2"/>
    <property type="match status" value="1"/>
</dbReference>